<evidence type="ECO:0000256" key="1">
    <source>
        <dbReference type="SAM" id="MobiDB-lite"/>
    </source>
</evidence>
<feature type="region of interest" description="Disordered" evidence="1">
    <location>
        <begin position="416"/>
        <end position="438"/>
    </location>
</feature>
<reference evidence="2 3" key="1">
    <citation type="submission" date="2021-05" db="EMBL/GenBank/DDBJ databases">
        <title>Direct Submission.</title>
        <authorList>
            <person name="Li K."/>
            <person name="Gao J."/>
        </authorList>
    </citation>
    <scope>NUCLEOTIDE SEQUENCE [LARGE SCALE GENOMIC DNA]</scope>
    <source>
        <strain evidence="2 3">Mg02</strain>
    </source>
</reference>
<feature type="compositionally biased region" description="Basic and acidic residues" evidence="1">
    <location>
        <begin position="574"/>
        <end position="590"/>
    </location>
</feature>
<organism evidence="2 3">
    <name type="scientific">Nocardiopsis changdeensis</name>
    <dbReference type="NCBI Taxonomy" id="2831969"/>
    <lineage>
        <taxon>Bacteria</taxon>
        <taxon>Bacillati</taxon>
        <taxon>Actinomycetota</taxon>
        <taxon>Actinomycetes</taxon>
        <taxon>Streptosporangiales</taxon>
        <taxon>Nocardiopsidaceae</taxon>
        <taxon>Nocardiopsis</taxon>
    </lineage>
</organism>
<sequence length="800" mass="85835">MSTAPFDPSTFFVPGTDPDRLEYTADDLKGDGADIAEGAADIHTAWGGLASCYSAPEAEMLFSAVDSVPDDAGEVDGALGTAATALTTFAEKARELRREAWALQGDARRFNARVADDEDWAKGTLLGGESEEYQEYTRINSEKIRIQNDFMAAEAECANAIIGLFSARRYTAVNPDGSTRLSGGEIAYGFTEITEELENAWGGPGIGVDHYWFWDVQHAVWDFGGGILENAGGMVGMHGAGGWDFEWSTNLDAHWWGVVEGAGAMVGLYDAEIDHWGFQSWERSREIAWDSAVEAAHAVVPWREWEERPAYVITTALLNVGTIVAGAALTSTGVGAAVGVPLLAYKGLKILDGVGGVPRGLTDALQNLVDSAASGRQGSGSGGLTPVISLTDDTLRALGVDPQRLRTLLTGLEALRDSHTGSPSGDGAADAERPADPTAAELAAGQEFLDGIDPGSRRELEEGLRGAEDAWVASQVPDNASTAYDQRVKVNSGGVEFTARDEITVATSGQGLPGTPVRNPFEDDLVSGGTHDNIPGRANERPYVVENHHFSRPGDSVTIRLADNTIIEINEADGSGHEGTEADAREDSSSSHEGLPESLDSRDDLPHSISQSIPPHILQEIQAAINLVGGVHRFPDSMAVIKFEAGNLPAGVFGRFEPGSQTILFDANSSHLRETFVHEIGHAVDQAGSTATRLGLASNAMPLEPAMRNLLHLARSSPELLDLKRAPKTQFYMYLSTNAEIFARIYSQWITEKTGDSVLREKLELNLSLPGIDKNRQWVDNNFAPLRDAMENLFGEWGLL</sequence>
<feature type="region of interest" description="Disordered" evidence="1">
    <location>
        <begin position="570"/>
        <end position="611"/>
    </location>
</feature>
<evidence type="ECO:0000313" key="2">
    <source>
        <dbReference type="EMBL" id="QUX22564.1"/>
    </source>
</evidence>
<gene>
    <name evidence="2" type="ORF">KGD84_30420</name>
</gene>
<name>A0ABX8BJZ8_9ACTN</name>
<evidence type="ECO:0000313" key="3">
    <source>
        <dbReference type="Proteomes" id="UP000676079"/>
    </source>
</evidence>
<protein>
    <submittedName>
        <fullName evidence="2">Uncharacterized protein</fullName>
    </submittedName>
</protein>
<dbReference type="Proteomes" id="UP000676079">
    <property type="component" value="Chromosome"/>
</dbReference>
<accession>A0ABX8BJZ8</accession>
<proteinExistence type="predicted"/>
<dbReference type="RefSeq" id="WP_220563779.1">
    <property type="nucleotide sequence ID" value="NZ_CP074133.1"/>
</dbReference>
<keyword evidence="3" id="KW-1185">Reference proteome</keyword>
<dbReference type="EMBL" id="CP074133">
    <property type="protein sequence ID" value="QUX22564.1"/>
    <property type="molecule type" value="Genomic_DNA"/>
</dbReference>